<dbReference type="InterPro" id="IPR050397">
    <property type="entry name" value="Env_Response_Regulators"/>
</dbReference>
<evidence type="ECO:0000256" key="3">
    <source>
        <dbReference type="ARBA" id="ARBA00023163"/>
    </source>
</evidence>
<dbReference type="Proteomes" id="UP000408482">
    <property type="component" value="Unassembled WGS sequence"/>
</dbReference>
<keyword evidence="1" id="KW-0805">Transcription regulation</keyword>
<dbReference type="SUPFAM" id="SSF51206">
    <property type="entry name" value="cAMP-binding domain-like"/>
    <property type="match status" value="1"/>
</dbReference>
<evidence type="ECO:0000259" key="4">
    <source>
        <dbReference type="PROSITE" id="PS50042"/>
    </source>
</evidence>
<feature type="domain" description="HTH crp-type" evidence="5">
    <location>
        <begin position="157"/>
        <end position="223"/>
    </location>
</feature>
<sequence>MEEKRREEWMAILRQSRLCRNLEEKELLNLMEQEGTVRTYSRGERIFQETDRPDSVYMLLNGSVIIAKETFSGKRILLAQLEDPGALFGEVYAFMEKASYDMYVEALTQVSVLIMSSRIFTDREENSLSRKLRENLLEVFAGKAYNMNRKLRILGSGSLRERIVRFLVECQDSEGQIHMNLSREEMADYLNITRPSLSRELGKMQEEGILELDRRQILVKDQEKMELYL</sequence>
<dbReference type="GO" id="GO:0003700">
    <property type="term" value="F:DNA-binding transcription factor activity"/>
    <property type="evidence" value="ECO:0007669"/>
    <property type="project" value="TreeGrafter"/>
</dbReference>
<evidence type="ECO:0000256" key="1">
    <source>
        <dbReference type="ARBA" id="ARBA00023015"/>
    </source>
</evidence>
<evidence type="ECO:0000256" key="2">
    <source>
        <dbReference type="ARBA" id="ARBA00023125"/>
    </source>
</evidence>
<protein>
    <submittedName>
        <fullName evidence="6">Global nitrogen regulator</fullName>
    </submittedName>
</protein>
<dbReference type="EMBL" id="CABHNW010000020">
    <property type="protein sequence ID" value="VUX32314.1"/>
    <property type="molecule type" value="Genomic_DNA"/>
</dbReference>
<dbReference type="InterPro" id="IPR036390">
    <property type="entry name" value="WH_DNA-bd_sf"/>
</dbReference>
<dbReference type="InterPro" id="IPR014710">
    <property type="entry name" value="RmlC-like_jellyroll"/>
</dbReference>
<proteinExistence type="predicted"/>
<evidence type="ECO:0000259" key="5">
    <source>
        <dbReference type="PROSITE" id="PS51063"/>
    </source>
</evidence>
<gene>
    <name evidence="6" type="primary">ntcA_1</name>
    <name evidence="6" type="ORF">RSSSTS7063_02415</name>
</gene>
<dbReference type="InterPro" id="IPR012318">
    <property type="entry name" value="HTH_CRP"/>
</dbReference>
<dbReference type="RefSeq" id="WP_021650714.1">
    <property type="nucleotide sequence ID" value="NZ_CABHMX010000005.1"/>
</dbReference>
<keyword evidence="3" id="KW-0804">Transcription</keyword>
<dbReference type="SUPFAM" id="SSF46785">
    <property type="entry name" value="Winged helix' DNA-binding domain"/>
    <property type="match status" value="1"/>
</dbReference>
<organism evidence="6 7">
    <name type="scientific">Blautia luti</name>
    <dbReference type="NCBI Taxonomy" id="89014"/>
    <lineage>
        <taxon>Bacteria</taxon>
        <taxon>Bacillati</taxon>
        <taxon>Bacillota</taxon>
        <taxon>Clostridia</taxon>
        <taxon>Lachnospirales</taxon>
        <taxon>Lachnospiraceae</taxon>
        <taxon>Blautia</taxon>
    </lineage>
</organism>
<dbReference type="SMART" id="SM00419">
    <property type="entry name" value="HTH_CRP"/>
    <property type="match status" value="1"/>
</dbReference>
<evidence type="ECO:0000313" key="7">
    <source>
        <dbReference type="Proteomes" id="UP000408482"/>
    </source>
</evidence>
<keyword evidence="7" id="KW-1185">Reference proteome</keyword>
<dbReference type="InterPro" id="IPR018490">
    <property type="entry name" value="cNMP-bd_dom_sf"/>
</dbReference>
<feature type="domain" description="Cyclic nucleotide-binding" evidence="4">
    <location>
        <begin position="18"/>
        <end position="120"/>
    </location>
</feature>
<keyword evidence="2" id="KW-0238">DNA-binding</keyword>
<name>A0A564VI74_9FIRM</name>
<accession>A0A564VI74</accession>
<dbReference type="AlphaFoldDB" id="A0A564VI74"/>
<dbReference type="PROSITE" id="PS51063">
    <property type="entry name" value="HTH_CRP_2"/>
    <property type="match status" value="1"/>
</dbReference>
<dbReference type="Pfam" id="PF00027">
    <property type="entry name" value="cNMP_binding"/>
    <property type="match status" value="1"/>
</dbReference>
<dbReference type="InterPro" id="IPR000595">
    <property type="entry name" value="cNMP-bd_dom"/>
</dbReference>
<dbReference type="PANTHER" id="PTHR24567">
    <property type="entry name" value="CRP FAMILY TRANSCRIPTIONAL REGULATORY PROTEIN"/>
    <property type="match status" value="1"/>
</dbReference>
<dbReference type="GO" id="GO:0003677">
    <property type="term" value="F:DNA binding"/>
    <property type="evidence" value="ECO:0007669"/>
    <property type="project" value="UniProtKB-KW"/>
</dbReference>
<dbReference type="CDD" id="cd00038">
    <property type="entry name" value="CAP_ED"/>
    <property type="match status" value="1"/>
</dbReference>
<dbReference type="Gene3D" id="2.60.120.10">
    <property type="entry name" value="Jelly Rolls"/>
    <property type="match status" value="1"/>
</dbReference>
<evidence type="ECO:0000313" key="6">
    <source>
        <dbReference type="EMBL" id="VUX32314.1"/>
    </source>
</evidence>
<dbReference type="Pfam" id="PF13545">
    <property type="entry name" value="HTH_Crp_2"/>
    <property type="match status" value="1"/>
</dbReference>
<dbReference type="PANTHER" id="PTHR24567:SF58">
    <property type="entry name" value="CYCLIC AMP-BINDING REGULATORY PROTEIN"/>
    <property type="match status" value="1"/>
</dbReference>
<dbReference type="GO" id="GO:0005829">
    <property type="term" value="C:cytosol"/>
    <property type="evidence" value="ECO:0007669"/>
    <property type="project" value="TreeGrafter"/>
</dbReference>
<reference evidence="6 7" key="1">
    <citation type="submission" date="2019-07" db="EMBL/GenBank/DDBJ databases">
        <authorList>
            <person name="Hibberd C M."/>
            <person name="Gehrig L. J."/>
            <person name="Chang H.-W."/>
            <person name="Venkatesh S."/>
        </authorList>
    </citation>
    <scope>NUCLEOTIDE SEQUENCE [LARGE SCALE GENOMIC DNA]</scope>
    <source>
        <strain evidence="6">Blautia_luti_SSTS_Bg7063</strain>
    </source>
</reference>
<dbReference type="SMART" id="SM00100">
    <property type="entry name" value="cNMP"/>
    <property type="match status" value="1"/>
</dbReference>
<dbReference type="PROSITE" id="PS50042">
    <property type="entry name" value="CNMP_BINDING_3"/>
    <property type="match status" value="1"/>
</dbReference>